<protein>
    <submittedName>
        <fullName evidence="2">Uncharacterized protein</fullName>
    </submittedName>
</protein>
<accession>A0ABR3IPC7</accession>
<reference evidence="3" key="1">
    <citation type="submission" date="2024-06" db="EMBL/GenBank/DDBJ databases">
        <title>Multi-omics analyses provide insights into the biosynthesis of the anticancer antibiotic pleurotin in Hohenbuehelia grisea.</title>
        <authorList>
            <person name="Weaver J.A."/>
            <person name="Alberti F."/>
        </authorList>
    </citation>
    <scope>NUCLEOTIDE SEQUENCE [LARGE SCALE GENOMIC DNA]</scope>
    <source>
        <strain evidence="3">T-177</strain>
    </source>
</reference>
<feature type="region of interest" description="Disordered" evidence="1">
    <location>
        <begin position="51"/>
        <end position="75"/>
    </location>
</feature>
<evidence type="ECO:0000313" key="3">
    <source>
        <dbReference type="Proteomes" id="UP001556367"/>
    </source>
</evidence>
<proteinExistence type="predicted"/>
<comment type="caution">
    <text evidence="2">The sequence shown here is derived from an EMBL/GenBank/DDBJ whole genome shotgun (WGS) entry which is preliminary data.</text>
</comment>
<dbReference type="Proteomes" id="UP001556367">
    <property type="component" value="Unassembled WGS sequence"/>
</dbReference>
<keyword evidence="3" id="KW-1185">Reference proteome</keyword>
<feature type="compositionally biased region" description="Basic and acidic residues" evidence="1">
    <location>
        <begin position="64"/>
        <end position="75"/>
    </location>
</feature>
<gene>
    <name evidence="2" type="ORF">HGRIS_004282</name>
</gene>
<sequence length="134" mass="14766">MIWGAPEGSRVAGKRPSSYHADVRLKHEVIYKAKGVTADLLLVVEPPKQETIVPIEPPAPEPQPPKEEPKPELKEVSIQMDEWAPPFLQRLLHIVHRARRVKSSSAANKKHDAPSLLVLTCGGLIAPKGGNRLK</sequence>
<evidence type="ECO:0000256" key="1">
    <source>
        <dbReference type="SAM" id="MobiDB-lite"/>
    </source>
</evidence>
<name>A0ABR3IPC7_9AGAR</name>
<dbReference type="EMBL" id="JASNQZ010000019">
    <property type="protein sequence ID" value="KAL0945129.1"/>
    <property type="molecule type" value="Genomic_DNA"/>
</dbReference>
<organism evidence="2 3">
    <name type="scientific">Hohenbuehelia grisea</name>
    <dbReference type="NCBI Taxonomy" id="104357"/>
    <lineage>
        <taxon>Eukaryota</taxon>
        <taxon>Fungi</taxon>
        <taxon>Dikarya</taxon>
        <taxon>Basidiomycota</taxon>
        <taxon>Agaricomycotina</taxon>
        <taxon>Agaricomycetes</taxon>
        <taxon>Agaricomycetidae</taxon>
        <taxon>Agaricales</taxon>
        <taxon>Pleurotineae</taxon>
        <taxon>Pleurotaceae</taxon>
        <taxon>Hohenbuehelia</taxon>
    </lineage>
</organism>
<evidence type="ECO:0000313" key="2">
    <source>
        <dbReference type="EMBL" id="KAL0945129.1"/>
    </source>
</evidence>